<organism evidence="1 2">
    <name type="scientific">[Candida] jaroonii</name>
    <dbReference type="NCBI Taxonomy" id="467808"/>
    <lineage>
        <taxon>Eukaryota</taxon>
        <taxon>Fungi</taxon>
        <taxon>Dikarya</taxon>
        <taxon>Ascomycota</taxon>
        <taxon>Saccharomycotina</taxon>
        <taxon>Pichiomycetes</taxon>
        <taxon>Debaryomycetaceae</taxon>
        <taxon>Yamadazyma</taxon>
    </lineage>
</organism>
<accession>A0ACA9Y073</accession>
<comment type="caution">
    <text evidence="1">The sequence shown here is derived from an EMBL/GenBank/DDBJ whole genome shotgun (WGS) entry which is preliminary data.</text>
</comment>
<keyword evidence="2" id="KW-1185">Reference proteome</keyword>
<reference evidence="1" key="1">
    <citation type="submission" date="2022-06" db="EMBL/GenBank/DDBJ databases">
        <authorList>
            <person name="Legras J.-L."/>
            <person name="Devillers H."/>
            <person name="Grondin C."/>
        </authorList>
    </citation>
    <scope>NUCLEOTIDE SEQUENCE</scope>
    <source>
        <strain evidence="1">CLIB 1444</strain>
    </source>
</reference>
<sequence length="393" mass="46018">MKFGKQVREKYFSLLDPNLNPINHGSYGLTPLPVYNEFIRSIREDYAFPDKYMIDTQGTEYLNAVKTVGEIVKCDYHNIAMTDNATSGINTIFRSKEWKKTDKVLITSVVYDSCEHALRYMQRTFGFEVIKIDLDVAKDVFKQFKQAVEENPGINMVMFDLISSMPAVLFPYKELVAYFKSKNIISVIDGAHGIGLLPLNLGELDPDYFVSNLHKWYYCPRPLAFMYVSKKHFKEIQPMPISHVYDTEHVTENTLIDKFKFLASKNYAYYNCVGAAKKFRENWGDEEIWSYCDNLKKEVVEWLTKRWGTKQFGNEILQMANIEIPKKFNIPRETTELFKKDMSKTGEYAQVAYYKDKFLIRLSFQIYNEFEDYVKAIEALEPLLLNYQGRNKL</sequence>
<dbReference type="Proteomes" id="UP001152531">
    <property type="component" value="Unassembled WGS sequence"/>
</dbReference>
<dbReference type="EMBL" id="CALSDN010000001">
    <property type="protein sequence ID" value="CAH6718320.1"/>
    <property type="molecule type" value="Genomic_DNA"/>
</dbReference>
<proteinExistence type="predicted"/>
<protein>
    <submittedName>
        <fullName evidence="1">L-cysteine desulfhydrase-like protein Lolt1p</fullName>
    </submittedName>
</protein>
<evidence type="ECO:0000313" key="2">
    <source>
        <dbReference type="Proteomes" id="UP001152531"/>
    </source>
</evidence>
<gene>
    <name evidence="1" type="ORF">CLIB1444_01S04126</name>
</gene>
<evidence type="ECO:0000313" key="1">
    <source>
        <dbReference type="EMBL" id="CAH6718320.1"/>
    </source>
</evidence>
<name>A0ACA9Y073_9ASCO</name>